<comment type="caution">
    <text evidence="1">The sequence shown here is derived from an EMBL/GenBank/DDBJ whole genome shotgun (WGS) entry which is preliminary data.</text>
</comment>
<evidence type="ECO:0000313" key="1">
    <source>
        <dbReference type="EMBL" id="KAL0921860.1"/>
    </source>
</evidence>
<protein>
    <submittedName>
        <fullName evidence="1">Uncharacterized protein</fullName>
    </submittedName>
</protein>
<sequence>MGLNHCLCRQEYSVYWWLLKYSYRKSLCKMAYKILFQIKYIIRDVTLHLSAISSLALSPHFRYVHRITSKYEDLKERKFNEQMLSNISIFLTYNLSLYKNNSKKKKKTNLLKYFHLKFIQTNFKLTDTSSKNYHDRARISKQNQVGNFGK</sequence>
<gene>
    <name evidence="1" type="ORF">M5K25_008974</name>
</gene>
<name>A0ABD0VAP1_DENTH</name>
<dbReference type="AlphaFoldDB" id="A0ABD0VAP1"/>
<proteinExistence type="predicted"/>
<reference evidence="1 2" key="1">
    <citation type="journal article" date="2024" name="Plant Biotechnol. J.">
        <title>Dendrobium thyrsiflorum genome and its molecular insights into genes involved in important horticultural traits.</title>
        <authorList>
            <person name="Chen B."/>
            <person name="Wang J.Y."/>
            <person name="Zheng P.J."/>
            <person name="Li K.L."/>
            <person name="Liang Y.M."/>
            <person name="Chen X.F."/>
            <person name="Zhang C."/>
            <person name="Zhao X."/>
            <person name="He X."/>
            <person name="Zhang G.Q."/>
            <person name="Liu Z.J."/>
            <person name="Xu Q."/>
        </authorList>
    </citation>
    <scope>NUCLEOTIDE SEQUENCE [LARGE SCALE GENOMIC DNA]</scope>
    <source>
        <strain evidence="1">GZMU011</strain>
    </source>
</reference>
<dbReference type="Proteomes" id="UP001552299">
    <property type="component" value="Unassembled WGS sequence"/>
</dbReference>
<dbReference type="EMBL" id="JANQDX010000007">
    <property type="protein sequence ID" value="KAL0921860.1"/>
    <property type="molecule type" value="Genomic_DNA"/>
</dbReference>
<accession>A0ABD0VAP1</accession>
<organism evidence="1 2">
    <name type="scientific">Dendrobium thyrsiflorum</name>
    <name type="common">Pinecone-like raceme dendrobium</name>
    <name type="synonym">Orchid</name>
    <dbReference type="NCBI Taxonomy" id="117978"/>
    <lineage>
        <taxon>Eukaryota</taxon>
        <taxon>Viridiplantae</taxon>
        <taxon>Streptophyta</taxon>
        <taxon>Embryophyta</taxon>
        <taxon>Tracheophyta</taxon>
        <taxon>Spermatophyta</taxon>
        <taxon>Magnoliopsida</taxon>
        <taxon>Liliopsida</taxon>
        <taxon>Asparagales</taxon>
        <taxon>Orchidaceae</taxon>
        <taxon>Epidendroideae</taxon>
        <taxon>Malaxideae</taxon>
        <taxon>Dendrobiinae</taxon>
        <taxon>Dendrobium</taxon>
    </lineage>
</organism>
<keyword evidence="2" id="KW-1185">Reference proteome</keyword>
<evidence type="ECO:0000313" key="2">
    <source>
        <dbReference type="Proteomes" id="UP001552299"/>
    </source>
</evidence>